<dbReference type="OrthoDB" id="9801383at2"/>
<dbReference type="PANTHER" id="PTHR45867:SF3">
    <property type="entry name" value="ACID PHOSPHATASE TYPE 7"/>
    <property type="match status" value="1"/>
</dbReference>
<protein>
    <submittedName>
        <fullName evidence="4">Purple acid Phosphatase, N-terminal domain</fullName>
    </submittedName>
</protein>
<organism evidence="4 5">
    <name type="scientific">Mucilaginibacter gossypiicola</name>
    <dbReference type="NCBI Taxonomy" id="551995"/>
    <lineage>
        <taxon>Bacteria</taxon>
        <taxon>Pseudomonadati</taxon>
        <taxon>Bacteroidota</taxon>
        <taxon>Sphingobacteriia</taxon>
        <taxon>Sphingobacteriales</taxon>
        <taxon>Sphingobacteriaceae</taxon>
        <taxon>Mucilaginibacter</taxon>
    </lineage>
</organism>
<dbReference type="Gene3D" id="3.60.21.10">
    <property type="match status" value="1"/>
</dbReference>
<gene>
    <name evidence="4" type="ORF">SAMN05192574_12179</name>
</gene>
<feature type="domain" description="Purple acid phosphatase N-terminal" evidence="3">
    <location>
        <begin position="45"/>
        <end position="141"/>
    </location>
</feature>
<dbReference type="InterPro" id="IPR029052">
    <property type="entry name" value="Metallo-depent_PP-like"/>
</dbReference>
<accession>A0A1H8V0U2</accession>
<keyword evidence="1" id="KW-0732">Signal</keyword>
<dbReference type="STRING" id="551995.SAMN05192574_12179"/>
<dbReference type="EMBL" id="FOCL01000021">
    <property type="protein sequence ID" value="SEP09120.1"/>
    <property type="molecule type" value="Genomic_DNA"/>
</dbReference>
<dbReference type="InterPro" id="IPR008963">
    <property type="entry name" value="Purple_acid_Pase-like_N"/>
</dbReference>
<sequence>MSKIARRNFIGRTLKMGALLPVIGSPVKLFSSDAESAGYPATETPDRILLTITENPAVSITVNWRTTQTSEVNSVEYTIADAHPEFVSGAKTVNAVSKKFSFENIQFINHRVTLNDLQPDTLYAYRVGYGENRSEWFQFRTAKANLEKARLSFIYLGDAQIGIKPLWSRVIRKAYATQPDAQLVIHAGDLVNRANKDEEWGDWFAAGNYIHASTPALMTPGNHEYTHDDGKPHLSVYWNEQFSLPANGPDDELLRGSCYYTDLQGVRFISLNTQMIEEAPSDDCIQRQVTWLHSVLKQNRRQWTCVVMHHPMYSTKKGRDNKKSREHLKPIFDQYGVDIVLQGHDHAYARGMSKISLTNGGPNATSHTVYVVSVSGSKMYETEPMDWADIIINHTQVYQTININDDTLQFKAYLATGEIADAFDLVKRKGKPNQLINKK</sequence>
<dbReference type="SUPFAM" id="SSF56300">
    <property type="entry name" value="Metallo-dependent phosphatases"/>
    <property type="match status" value="1"/>
</dbReference>
<dbReference type="InterPro" id="IPR015914">
    <property type="entry name" value="PAPs_N"/>
</dbReference>
<dbReference type="Gene3D" id="2.60.40.380">
    <property type="entry name" value="Purple acid phosphatase-like, N-terminal"/>
    <property type="match status" value="1"/>
</dbReference>
<dbReference type="PANTHER" id="PTHR45867">
    <property type="entry name" value="PURPLE ACID PHOSPHATASE"/>
    <property type="match status" value="1"/>
</dbReference>
<evidence type="ECO:0000259" key="3">
    <source>
        <dbReference type="Pfam" id="PF16656"/>
    </source>
</evidence>
<dbReference type="AlphaFoldDB" id="A0A1H8V0U2"/>
<dbReference type="SUPFAM" id="SSF49363">
    <property type="entry name" value="Purple acid phosphatase, N-terminal domain"/>
    <property type="match status" value="1"/>
</dbReference>
<evidence type="ECO:0000313" key="4">
    <source>
        <dbReference type="EMBL" id="SEP09120.1"/>
    </source>
</evidence>
<dbReference type="Proteomes" id="UP000198942">
    <property type="component" value="Unassembled WGS sequence"/>
</dbReference>
<proteinExistence type="predicted"/>
<dbReference type="Pfam" id="PF16656">
    <property type="entry name" value="Pur_ac_phosph_N"/>
    <property type="match status" value="1"/>
</dbReference>
<name>A0A1H8V0U2_9SPHI</name>
<reference evidence="5" key="1">
    <citation type="submission" date="2016-10" db="EMBL/GenBank/DDBJ databases">
        <authorList>
            <person name="Varghese N."/>
            <person name="Submissions S."/>
        </authorList>
    </citation>
    <scope>NUCLEOTIDE SEQUENCE [LARGE SCALE GENOMIC DNA]</scope>
    <source>
        <strain evidence="5">Gh-48</strain>
    </source>
</reference>
<dbReference type="GO" id="GO:0046872">
    <property type="term" value="F:metal ion binding"/>
    <property type="evidence" value="ECO:0007669"/>
    <property type="project" value="InterPro"/>
</dbReference>
<evidence type="ECO:0000259" key="2">
    <source>
        <dbReference type="Pfam" id="PF00149"/>
    </source>
</evidence>
<dbReference type="GO" id="GO:0003993">
    <property type="term" value="F:acid phosphatase activity"/>
    <property type="evidence" value="ECO:0007669"/>
    <property type="project" value="InterPro"/>
</dbReference>
<keyword evidence="5" id="KW-1185">Reference proteome</keyword>
<evidence type="ECO:0000313" key="5">
    <source>
        <dbReference type="Proteomes" id="UP000198942"/>
    </source>
</evidence>
<evidence type="ECO:0000256" key="1">
    <source>
        <dbReference type="ARBA" id="ARBA00022729"/>
    </source>
</evidence>
<dbReference type="RefSeq" id="WP_091222511.1">
    <property type="nucleotide sequence ID" value="NZ_FOCL01000021.1"/>
</dbReference>
<feature type="domain" description="Calcineurin-like phosphoesterase" evidence="2">
    <location>
        <begin position="168"/>
        <end position="348"/>
    </location>
</feature>
<dbReference type="Pfam" id="PF00149">
    <property type="entry name" value="Metallophos"/>
    <property type="match status" value="1"/>
</dbReference>
<dbReference type="InterPro" id="IPR003961">
    <property type="entry name" value="FN3_dom"/>
</dbReference>
<dbReference type="InterPro" id="IPR004843">
    <property type="entry name" value="Calcineurin-like_PHP"/>
</dbReference>
<dbReference type="CDD" id="cd00063">
    <property type="entry name" value="FN3"/>
    <property type="match status" value="1"/>
</dbReference>